<dbReference type="PATRIC" id="fig|1158601.3.peg.4018"/>
<dbReference type="STRING" id="71451.RV07_GL000206"/>
<evidence type="ECO:0000313" key="13">
    <source>
        <dbReference type="EMBL" id="EOT70210.1"/>
    </source>
</evidence>
<dbReference type="PROSITE" id="PS50893">
    <property type="entry name" value="ABC_TRANSPORTER_2"/>
    <property type="match status" value="1"/>
</dbReference>
<proteinExistence type="predicted"/>
<accession>R2R937</accession>
<dbReference type="PANTHER" id="PTHR43394">
    <property type="entry name" value="ATP-DEPENDENT PERMEASE MDL1, MITOCHONDRIAL"/>
    <property type="match status" value="1"/>
</dbReference>
<evidence type="ECO:0000313" key="12">
    <source>
        <dbReference type="EMBL" id="EOH72464.1"/>
    </source>
</evidence>
<keyword evidence="5" id="KW-0547">Nucleotide-binding</keyword>
<evidence type="ECO:0000256" key="4">
    <source>
        <dbReference type="ARBA" id="ARBA00022692"/>
    </source>
</evidence>
<keyword evidence="15" id="KW-1185">Reference proteome</keyword>
<dbReference type="InterPro" id="IPR027417">
    <property type="entry name" value="P-loop_NTPase"/>
</dbReference>
<dbReference type="PROSITE" id="PS00211">
    <property type="entry name" value="ABC_TRANSPORTER_1"/>
    <property type="match status" value="1"/>
</dbReference>
<evidence type="ECO:0000256" key="1">
    <source>
        <dbReference type="ARBA" id="ARBA00004651"/>
    </source>
</evidence>
<dbReference type="SMART" id="SM00382">
    <property type="entry name" value="AAA"/>
    <property type="match status" value="1"/>
</dbReference>
<dbReference type="PANTHER" id="PTHR43394:SF1">
    <property type="entry name" value="ATP-BINDING CASSETTE SUB-FAMILY B MEMBER 10, MITOCHONDRIAL"/>
    <property type="match status" value="1"/>
</dbReference>
<feature type="domain" description="ABC transporter" evidence="10">
    <location>
        <begin position="339"/>
        <end position="575"/>
    </location>
</feature>
<feature type="domain" description="ABC transmembrane type-1" evidence="11">
    <location>
        <begin position="27"/>
        <end position="305"/>
    </location>
</feature>
<dbReference type="SUPFAM" id="SSF90123">
    <property type="entry name" value="ABC transporter transmembrane region"/>
    <property type="match status" value="1"/>
</dbReference>
<keyword evidence="7 9" id="KW-1133">Transmembrane helix</keyword>
<keyword evidence="8 9" id="KW-0472">Membrane</keyword>
<feature type="transmembrane region" description="Helical" evidence="9">
    <location>
        <begin position="286"/>
        <end position="306"/>
    </location>
</feature>
<comment type="caution">
    <text evidence="12">The sequence shown here is derived from an EMBL/GenBank/DDBJ whole genome shotgun (WGS) entry which is preliminary data.</text>
</comment>
<evidence type="ECO:0008006" key="16">
    <source>
        <dbReference type="Google" id="ProtNLM"/>
    </source>
</evidence>
<dbReference type="GO" id="GO:0005524">
    <property type="term" value="F:ATP binding"/>
    <property type="evidence" value="ECO:0007669"/>
    <property type="project" value="UniProtKB-KW"/>
</dbReference>
<dbReference type="InterPro" id="IPR003593">
    <property type="entry name" value="AAA+_ATPase"/>
</dbReference>
<evidence type="ECO:0000256" key="2">
    <source>
        <dbReference type="ARBA" id="ARBA00022448"/>
    </source>
</evidence>
<dbReference type="PROSITE" id="PS50929">
    <property type="entry name" value="ABC_TM1F"/>
    <property type="match status" value="1"/>
</dbReference>
<evidence type="ECO:0000256" key="9">
    <source>
        <dbReference type="SAM" id="Phobius"/>
    </source>
</evidence>
<evidence type="ECO:0000313" key="15">
    <source>
        <dbReference type="Proteomes" id="UP000014148"/>
    </source>
</evidence>
<dbReference type="InterPro" id="IPR003439">
    <property type="entry name" value="ABC_transporter-like_ATP-bd"/>
</dbReference>
<dbReference type="Pfam" id="PF00664">
    <property type="entry name" value="ABC_membrane"/>
    <property type="match status" value="1"/>
</dbReference>
<dbReference type="Proteomes" id="UP000013783">
    <property type="component" value="Unassembled WGS sequence"/>
</dbReference>
<organism evidence="12 14">
    <name type="scientific">Enterococcus malodoratus ATCC 43197</name>
    <dbReference type="NCBI Taxonomy" id="1158601"/>
    <lineage>
        <taxon>Bacteria</taxon>
        <taxon>Bacillati</taxon>
        <taxon>Bacillota</taxon>
        <taxon>Bacilli</taxon>
        <taxon>Lactobacillales</taxon>
        <taxon>Enterococcaceae</taxon>
        <taxon>Enterococcus</taxon>
    </lineage>
</organism>
<feature type="transmembrane region" description="Helical" evidence="9">
    <location>
        <begin position="243"/>
        <end position="266"/>
    </location>
</feature>
<evidence type="ECO:0000256" key="8">
    <source>
        <dbReference type="ARBA" id="ARBA00023136"/>
    </source>
</evidence>
<feature type="transmembrane region" description="Helical" evidence="9">
    <location>
        <begin position="140"/>
        <end position="158"/>
    </location>
</feature>
<dbReference type="EMBL" id="AJAK01000030">
    <property type="protein sequence ID" value="EOH72464.1"/>
    <property type="molecule type" value="Genomic_DNA"/>
</dbReference>
<dbReference type="InterPro" id="IPR017871">
    <property type="entry name" value="ABC_transporter-like_CS"/>
</dbReference>
<evidence type="ECO:0000313" key="14">
    <source>
        <dbReference type="Proteomes" id="UP000013783"/>
    </source>
</evidence>
<keyword evidence="6" id="KW-0067">ATP-binding</keyword>
<dbReference type="SUPFAM" id="SSF52540">
    <property type="entry name" value="P-loop containing nucleoside triphosphate hydrolases"/>
    <property type="match status" value="1"/>
</dbReference>
<dbReference type="Gene3D" id="3.40.50.300">
    <property type="entry name" value="P-loop containing nucleotide triphosphate hydrolases"/>
    <property type="match status" value="1"/>
</dbReference>
<dbReference type="Proteomes" id="UP000014148">
    <property type="component" value="Unassembled WGS sequence"/>
</dbReference>
<evidence type="ECO:0000256" key="3">
    <source>
        <dbReference type="ARBA" id="ARBA00022475"/>
    </source>
</evidence>
<name>R2R937_9ENTE</name>
<dbReference type="EMBL" id="ASWA01000002">
    <property type="protein sequence ID" value="EOT70210.1"/>
    <property type="molecule type" value="Genomic_DNA"/>
</dbReference>
<evidence type="ECO:0000259" key="11">
    <source>
        <dbReference type="PROSITE" id="PS50929"/>
    </source>
</evidence>
<reference evidence="13 15" key="2">
    <citation type="submission" date="2013-03" db="EMBL/GenBank/DDBJ databases">
        <title>The Genome Sequence of Enterococcus malodoratus ATCC_43197 (PacBio/Illumina hybrid assembly).</title>
        <authorList>
            <consortium name="The Broad Institute Genomics Platform"/>
            <consortium name="The Broad Institute Genome Sequencing Center for Infectious Disease"/>
            <person name="Earl A."/>
            <person name="Russ C."/>
            <person name="Gilmore M."/>
            <person name="Surin D."/>
            <person name="Walker B."/>
            <person name="Young S."/>
            <person name="Zeng Q."/>
            <person name="Gargeya S."/>
            <person name="Fitzgerald M."/>
            <person name="Haas B."/>
            <person name="Abouelleil A."/>
            <person name="Allen A.W."/>
            <person name="Alvarado L."/>
            <person name="Arachchi H.M."/>
            <person name="Berlin A.M."/>
            <person name="Chapman S.B."/>
            <person name="Gainer-Dewar J."/>
            <person name="Goldberg J."/>
            <person name="Griggs A."/>
            <person name="Gujja S."/>
            <person name="Hansen M."/>
            <person name="Howarth C."/>
            <person name="Imamovic A."/>
            <person name="Ireland A."/>
            <person name="Larimer J."/>
            <person name="McCowan C."/>
            <person name="Murphy C."/>
            <person name="Pearson M."/>
            <person name="Poon T.W."/>
            <person name="Priest M."/>
            <person name="Roberts A."/>
            <person name="Saif S."/>
            <person name="Shea T."/>
            <person name="Sisk P."/>
            <person name="Sykes S."/>
            <person name="Wortman J."/>
            <person name="Nusbaum C."/>
            <person name="Birren B."/>
        </authorList>
    </citation>
    <scope>NUCLEOTIDE SEQUENCE [LARGE SCALE GENOMIC DNA]</scope>
    <source>
        <strain evidence="13 15">ATCC 43197</strain>
    </source>
</reference>
<sequence>MKGRDYMLKKLLANVGEYKKQSLQTPLFTMGEVLMDVIMPLIMAGLIDNGIEKSDTNTILRYGGLLFLCALFALGMGTLGGRTAAIASAGFAKNLRHNLFERIQSFSFSNIDRFSSSSLITRLTTDVTNVQNAYQMTIRILVRSPLILIFSLVMTFHINRELSMIYLVIVPIMIVGLGLIIRFAHPLFEKVFRTYDRLNNVVHENLQGIRVVKSYVREDYEEEKFSRVSKMVFDNFTKAQRIVAFNMPLLQIAVYTCMLLLSWLGAELIVNKGSLTTGELVSMFNYTMQILMSLMMMSMTFVQLMIARTSAERITEVLNEESDLKNGDAPLTEVPDGSVEFQNVCFSYKDDMDKLVLENIDLKITSGEVIGIVGGTGSSKSSLVQLIPRLYDVTHGEIKVGGHDVRSYDLETLRDQVGMVLQNNVLFSGTIKDNLRWGDDKATEEEVVHAATIAQADSFIQEFPNKYDTMISEGGNNVSGGQKQRLTIARALLKKPKILILDDSTSAVDTKTDRAIREGLTEEIPGTTTFIISQRISSIQDADRIIVLDDGKINGIGTHDDLLATNVIYQEVFDSQQKGFGDHDE</sequence>
<dbReference type="GO" id="GO:0005886">
    <property type="term" value="C:plasma membrane"/>
    <property type="evidence" value="ECO:0007669"/>
    <property type="project" value="UniProtKB-SubCell"/>
</dbReference>
<evidence type="ECO:0000256" key="7">
    <source>
        <dbReference type="ARBA" id="ARBA00022989"/>
    </source>
</evidence>
<dbReference type="Gene3D" id="1.20.1560.10">
    <property type="entry name" value="ABC transporter type 1, transmembrane domain"/>
    <property type="match status" value="1"/>
</dbReference>
<dbReference type="AlphaFoldDB" id="R2R937"/>
<dbReference type="GO" id="GO:0016887">
    <property type="term" value="F:ATP hydrolysis activity"/>
    <property type="evidence" value="ECO:0007669"/>
    <property type="project" value="InterPro"/>
</dbReference>
<dbReference type="GO" id="GO:0015421">
    <property type="term" value="F:ABC-type oligopeptide transporter activity"/>
    <property type="evidence" value="ECO:0007669"/>
    <property type="project" value="TreeGrafter"/>
</dbReference>
<keyword evidence="3" id="KW-1003">Cell membrane</keyword>
<evidence type="ECO:0000256" key="6">
    <source>
        <dbReference type="ARBA" id="ARBA00022840"/>
    </source>
</evidence>
<dbReference type="CDD" id="cd18548">
    <property type="entry name" value="ABC_6TM_Tm287_like"/>
    <property type="match status" value="1"/>
</dbReference>
<dbReference type="InterPro" id="IPR036640">
    <property type="entry name" value="ABC1_TM_sf"/>
</dbReference>
<keyword evidence="2" id="KW-0813">Transport</keyword>
<evidence type="ECO:0000256" key="5">
    <source>
        <dbReference type="ARBA" id="ARBA00022741"/>
    </source>
</evidence>
<dbReference type="InterPro" id="IPR039421">
    <property type="entry name" value="Type_1_exporter"/>
</dbReference>
<keyword evidence="4 9" id="KW-0812">Transmembrane</keyword>
<feature type="transmembrane region" description="Helical" evidence="9">
    <location>
        <begin position="27"/>
        <end position="47"/>
    </location>
</feature>
<gene>
    <name evidence="13" type="ORF">I585_01689</name>
    <name evidence="12" type="ORF">UAI_04049</name>
</gene>
<dbReference type="FunFam" id="3.40.50.300:FF:000221">
    <property type="entry name" value="Multidrug ABC transporter ATP-binding protein"/>
    <property type="match status" value="1"/>
</dbReference>
<dbReference type="InterPro" id="IPR011527">
    <property type="entry name" value="ABC1_TM_dom"/>
</dbReference>
<protein>
    <recommendedName>
        <fullName evidence="16">ABC transporter ATP-binding protein/permease</fullName>
    </recommendedName>
</protein>
<feature type="transmembrane region" description="Helical" evidence="9">
    <location>
        <begin position="164"/>
        <end position="184"/>
    </location>
</feature>
<dbReference type="Pfam" id="PF00005">
    <property type="entry name" value="ABC_tran"/>
    <property type="match status" value="1"/>
</dbReference>
<comment type="subcellular location">
    <subcellularLocation>
        <location evidence="1">Cell membrane</location>
        <topology evidence="1">Multi-pass membrane protein</topology>
    </subcellularLocation>
</comment>
<reference evidence="12 14" key="1">
    <citation type="submission" date="2013-02" db="EMBL/GenBank/DDBJ databases">
        <title>The Genome Sequence of Enterococcus malodoratus ATCC_43197.</title>
        <authorList>
            <consortium name="The Broad Institute Genome Sequencing Platform"/>
            <consortium name="The Broad Institute Genome Sequencing Center for Infectious Disease"/>
            <person name="Earl A.M."/>
            <person name="Gilmore M.S."/>
            <person name="Lebreton F."/>
            <person name="Walker B."/>
            <person name="Young S.K."/>
            <person name="Zeng Q."/>
            <person name="Gargeya S."/>
            <person name="Fitzgerald M."/>
            <person name="Haas B."/>
            <person name="Abouelleil A."/>
            <person name="Alvarado L."/>
            <person name="Arachchi H.M."/>
            <person name="Berlin A.M."/>
            <person name="Chapman S.B."/>
            <person name="Dewar J."/>
            <person name="Goldberg J."/>
            <person name="Griggs A."/>
            <person name="Gujja S."/>
            <person name="Hansen M."/>
            <person name="Howarth C."/>
            <person name="Imamovic A."/>
            <person name="Larimer J."/>
            <person name="McCowan C."/>
            <person name="Murphy C."/>
            <person name="Neiman D."/>
            <person name="Pearson M."/>
            <person name="Priest M."/>
            <person name="Roberts A."/>
            <person name="Saif S."/>
            <person name="Shea T."/>
            <person name="Sisk P."/>
            <person name="Sykes S."/>
            <person name="Wortman J."/>
            <person name="Nusbaum C."/>
            <person name="Birren B."/>
        </authorList>
    </citation>
    <scope>NUCLEOTIDE SEQUENCE [LARGE SCALE GENOMIC DNA]</scope>
    <source>
        <strain evidence="12 14">ATCC 43197</strain>
    </source>
</reference>
<evidence type="ECO:0000259" key="10">
    <source>
        <dbReference type="PROSITE" id="PS50893"/>
    </source>
</evidence>
<feature type="transmembrane region" description="Helical" evidence="9">
    <location>
        <begin position="59"/>
        <end position="79"/>
    </location>
</feature>
<dbReference type="eggNOG" id="COG1132">
    <property type="taxonomic scope" value="Bacteria"/>
</dbReference>